<dbReference type="PANTHER" id="PTHR13793:SF107">
    <property type="entry name" value="BROMODOMAIN-CONTAINING PROTEIN HOMOLOG"/>
    <property type="match status" value="1"/>
</dbReference>
<dbReference type="SMART" id="SM00249">
    <property type="entry name" value="PHD"/>
    <property type="match status" value="1"/>
</dbReference>
<dbReference type="PANTHER" id="PTHR13793">
    <property type="entry name" value="PHD FINGER PROTEINS"/>
    <property type="match status" value="1"/>
</dbReference>
<organism evidence="7 8">
    <name type="scientific">Chrysophaeum taylorii</name>
    <dbReference type="NCBI Taxonomy" id="2483200"/>
    <lineage>
        <taxon>Eukaryota</taxon>
        <taxon>Sar</taxon>
        <taxon>Stramenopiles</taxon>
        <taxon>Ochrophyta</taxon>
        <taxon>Pelagophyceae</taxon>
        <taxon>Pelagomonadales</taxon>
        <taxon>Pelagomonadaceae</taxon>
        <taxon>Chrysophaeum</taxon>
    </lineage>
</organism>
<keyword evidence="2 4" id="KW-0863">Zinc-finger</keyword>
<dbReference type="InterPro" id="IPR019787">
    <property type="entry name" value="Znf_PHD-finger"/>
</dbReference>
<evidence type="ECO:0000313" key="7">
    <source>
        <dbReference type="EMBL" id="KAJ8599445.1"/>
    </source>
</evidence>
<dbReference type="PROSITE" id="PS01359">
    <property type="entry name" value="ZF_PHD_1"/>
    <property type="match status" value="1"/>
</dbReference>
<protein>
    <recommendedName>
        <fullName evidence="6">PHD-type domain-containing protein</fullName>
    </recommendedName>
</protein>
<dbReference type="AlphaFoldDB" id="A0AAD7XKF5"/>
<keyword evidence="1" id="KW-0479">Metal-binding</keyword>
<feature type="compositionally biased region" description="Basic residues" evidence="5">
    <location>
        <begin position="300"/>
        <end position="313"/>
    </location>
</feature>
<dbReference type="PROSITE" id="PS50016">
    <property type="entry name" value="ZF_PHD_2"/>
    <property type="match status" value="1"/>
</dbReference>
<reference evidence="7" key="1">
    <citation type="submission" date="2023-01" db="EMBL/GenBank/DDBJ databases">
        <title>Metagenome sequencing of chrysophaentin producing Chrysophaeum taylorii.</title>
        <authorList>
            <person name="Davison J."/>
            <person name="Bewley C."/>
        </authorList>
    </citation>
    <scope>NUCLEOTIDE SEQUENCE</scope>
    <source>
        <strain evidence="7">NIES-1699</strain>
    </source>
</reference>
<feature type="region of interest" description="Disordered" evidence="5">
    <location>
        <begin position="295"/>
        <end position="316"/>
    </location>
</feature>
<dbReference type="GO" id="GO:0006357">
    <property type="term" value="P:regulation of transcription by RNA polymerase II"/>
    <property type="evidence" value="ECO:0007669"/>
    <property type="project" value="TreeGrafter"/>
</dbReference>
<feature type="domain" description="PHD-type" evidence="6">
    <location>
        <begin position="39"/>
        <end position="89"/>
    </location>
</feature>
<dbReference type="InterPro" id="IPR050701">
    <property type="entry name" value="Histone_Mod_Regulator"/>
</dbReference>
<evidence type="ECO:0000256" key="4">
    <source>
        <dbReference type="PROSITE-ProRule" id="PRU00146"/>
    </source>
</evidence>
<dbReference type="InterPro" id="IPR001965">
    <property type="entry name" value="Znf_PHD"/>
</dbReference>
<dbReference type="GO" id="GO:0008270">
    <property type="term" value="F:zinc ion binding"/>
    <property type="evidence" value="ECO:0007669"/>
    <property type="project" value="UniProtKB-KW"/>
</dbReference>
<dbReference type="CDD" id="cd15492">
    <property type="entry name" value="PHD_BRPF_JADE_like"/>
    <property type="match status" value="1"/>
</dbReference>
<evidence type="ECO:0000256" key="1">
    <source>
        <dbReference type="ARBA" id="ARBA00022723"/>
    </source>
</evidence>
<keyword evidence="3" id="KW-0862">Zinc</keyword>
<dbReference type="InterPro" id="IPR013083">
    <property type="entry name" value="Znf_RING/FYVE/PHD"/>
</dbReference>
<dbReference type="Pfam" id="PF13831">
    <property type="entry name" value="PHD_2"/>
    <property type="match status" value="1"/>
</dbReference>
<accession>A0AAD7XKF5</accession>
<keyword evidence="8" id="KW-1185">Reference proteome</keyword>
<name>A0AAD7XKF5_9STRA</name>
<dbReference type="InterPro" id="IPR011011">
    <property type="entry name" value="Znf_FYVE_PHD"/>
</dbReference>
<evidence type="ECO:0000256" key="5">
    <source>
        <dbReference type="SAM" id="MobiDB-lite"/>
    </source>
</evidence>
<dbReference type="Gene3D" id="3.30.40.10">
    <property type="entry name" value="Zinc/RING finger domain, C3HC4 (zinc finger)"/>
    <property type="match status" value="1"/>
</dbReference>
<comment type="caution">
    <text evidence="7">The sequence shown here is derived from an EMBL/GenBank/DDBJ whole genome shotgun (WGS) entry which is preliminary data.</text>
</comment>
<proteinExistence type="predicted"/>
<dbReference type="EMBL" id="JAQMWT010000563">
    <property type="protein sequence ID" value="KAJ8599445.1"/>
    <property type="molecule type" value="Genomic_DNA"/>
</dbReference>
<sequence>MNPGWGLVWVSDSEARERGMRFGGESVARPRAVGIPESQDACACCGLANSSPDDDIVYCDGCDEAFHQSCYHIPVIPEKEFYCRRCLEERQEAEPTDLVAPPLKVDSEEEDLSESLRRTGLDSCVDLFIVAATADRFGTPVVGLKELVAACASPLRSESAYVAILRRGVKAGKWCVSLARSLEEAGFGKEAYWVLGGETACDDDVEARSFERLGNLDPRRRARVLRCALDASTTVQHRVRDVLATTETGLRLESFGVDSAGRSYFLFQDATGSFAVCRCALGQTPPLSAKSKKIFADSRKAKKRPKKKPLPKHPRWETMAATGSELGELARSLRRSSHGDDLWISCVLRDKLVPHLNSTLLAARLEAKRQERALRRTKAAQKDLLIGNHAATALDDRRGDQR</sequence>
<dbReference type="Proteomes" id="UP001230188">
    <property type="component" value="Unassembled WGS sequence"/>
</dbReference>
<dbReference type="SUPFAM" id="SSF57903">
    <property type="entry name" value="FYVE/PHD zinc finger"/>
    <property type="match status" value="1"/>
</dbReference>
<evidence type="ECO:0000313" key="8">
    <source>
        <dbReference type="Proteomes" id="UP001230188"/>
    </source>
</evidence>
<evidence type="ECO:0000256" key="2">
    <source>
        <dbReference type="ARBA" id="ARBA00022771"/>
    </source>
</evidence>
<gene>
    <name evidence="7" type="ORF">CTAYLR_008029</name>
</gene>
<dbReference type="InterPro" id="IPR019786">
    <property type="entry name" value="Zinc_finger_PHD-type_CS"/>
</dbReference>
<evidence type="ECO:0000256" key="3">
    <source>
        <dbReference type="ARBA" id="ARBA00022833"/>
    </source>
</evidence>
<evidence type="ECO:0000259" key="6">
    <source>
        <dbReference type="PROSITE" id="PS50016"/>
    </source>
</evidence>